<dbReference type="PANTHER" id="PTHR13299:SF0">
    <property type="entry name" value="PEROXISOMAL MEMBRANE PROTEIN PEX16"/>
    <property type="match status" value="1"/>
</dbReference>
<dbReference type="AlphaFoldDB" id="A0A427XIB8"/>
<keyword evidence="5" id="KW-1185">Reference proteome</keyword>
<dbReference type="PANTHER" id="PTHR13299">
    <property type="entry name" value="PEROXISOMAL MEMBRANE PROTEIN PEX16"/>
    <property type="match status" value="1"/>
</dbReference>
<comment type="subcellular location">
    <subcellularLocation>
        <location evidence="2">Peroxisome membrane</location>
    </subcellularLocation>
</comment>
<dbReference type="EMBL" id="RSCE01000012">
    <property type="protein sequence ID" value="RSH78620.1"/>
    <property type="molecule type" value="Genomic_DNA"/>
</dbReference>
<name>A0A427XIB8_9TREE</name>
<evidence type="ECO:0000313" key="5">
    <source>
        <dbReference type="Proteomes" id="UP000279236"/>
    </source>
</evidence>
<dbReference type="RefSeq" id="XP_028473767.1">
    <property type="nucleotide sequence ID" value="XM_028618089.1"/>
</dbReference>
<dbReference type="Pfam" id="PF08610">
    <property type="entry name" value="Pex16"/>
    <property type="match status" value="1"/>
</dbReference>
<dbReference type="Proteomes" id="UP000279236">
    <property type="component" value="Unassembled WGS sequence"/>
</dbReference>
<evidence type="ECO:0000256" key="3">
    <source>
        <dbReference type="SAM" id="MobiDB-lite"/>
    </source>
</evidence>
<keyword evidence="2" id="KW-0576">Peroxisome</keyword>
<dbReference type="STRING" id="105984.A0A427XIB8"/>
<dbReference type="GO" id="GO:0005778">
    <property type="term" value="C:peroxisomal membrane"/>
    <property type="evidence" value="ECO:0007669"/>
    <property type="project" value="UniProtKB-SubCell"/>
</dbReference>
<sequence length="395" mass="43735">MASTIVTAYEQLLLDNVQTVQTVESAIRNVTWFLPGRFADGDIASEGLYALLSVVSSVHDALLEKRIPPALSLPPHPFAAPADTDAKSPGAGSATPRTIPLLPAASEHARYTRYWTDRSPAYKRASRALVTITYVELLLEMLAKKRGSDRIRWKVVLGLEGFKTFLRLMLLTITRRPIVWPPTPQREYDVSLIPQKELLAHNGKPVPKAADHKGKAPVARPVVPAVARAPLRTHLYPLALALPQEYLAHPLSLVPEFESAGEVTAELLSATAVLVQVILLMRQSTSPAASRFRRSSLPTLSRSLTPFFVPLLLQLVARRLRAPARDSTLLAEHYAQVDRRLASRFFLQGPMWIGWTRPKIVSFIQALERIPLIGLAGELVAGYLPLVDDYFYTVT</sequence>
<reference evidence="4 5" key="1">
    <citation type="submission" date="2018-11" db="EMBL/GenBank/DDBJ databases">
        <title>Genome sequence of Apiotrichum porosum DSM 27194.</title>
        <authorList>
            <person name="Aliyu H."/>
            <person name="Gorte O."/>
            <person name="Ochsenreither K."/>
        </authorList>
    </citation>
    <scope>NUCLEOTIDE SEQUENCE [LARGE SCALE GENOMIC DNA]</scope>
    <source>
        <strain evidence="4 5">DSM 27194</strain>
    </source>
</reference>
<comment type="caution">
    <text evidence="4">The sequence shown here is derived from an EMBL/GenBank/DDBJ whole genome shotgun (WGS) entry which is preliminary data.</text>
</comment>
<keyword evidence="2" id="KW-0962">Peroxisome biogenesis</keyword>
<feature type="region of interest" description="Disordered" evidence="3">
    <location>
        <begin position="78"/>
        <end position="98"/>
    </location>
</feature>
<evidence type="ECO:0000256" key="2">
    <source>
        <dbReference type="RuleBase" id="RU365003"/>
    </source>
</evidence>
<dbReference type="OrthoDB" id="2021143at2759"/>
<dbReference type="GO" id="GO:0007031">
    <property type="term" value="P:peroxisome organization"/>
    <property type="evidence" value="ECO:0007669"/>
    <property type="project" value="UniProtKB-KW"/>
</dbReference>
<proteinExistence type="inferred from homology"/>
<dbReference type="GeneID" id="39586892"/>
<evidence type="ECO:0000256" key="1">
    <source>
        <dbReference type="ARBA" id="ARBA00009505"/>
    </source>
</evidence>
<gene>
    <name evidence="4" type="primary">PEX16</name>
    <name evidence="4" type="ORF">EHS24_002349</name>
</gene>
<comment type="similarity">
    <text evidence="1 2">Belongs to the peroxin-16 family.</text>
</comment>
<dbReference type="InterPro" id="IPR013919">
    <property type="entry name" value="Pex16"/>
</dbReference>
<evidence type="ECO:0000313" key="4">
    <source>
        <dbReference type="EMBL" id="RSH78620.1"/>
    </source>
</evidence>
<protein>
    <recommendedName>
        <fullName evidence="2">Peroxisomal membrane protein PEX16</fullName>
    </recommendedName>
</protein>
<accession>A0A427XIB8</accession>
<organism evidence="4 5">
    <name type="scientific">Apiotrichum porosum</name>
    <dbReference type="NCBI Taxonomy" id="105984"/>
    <lineage>
        <taxon>Eukaryota</taxon>
        <taxon>Fungi</taxon>
        <taxon>Dikarya</taxon>
        <taxon>Basidiomycota</taxon>
        <taxon>Agaricomycotina</taxon>
        <taxon>Tremellomycetes</taxon>
        <taxon>Trichosporonales</taxon>
        <taxon>Trichosporonaceae</taxon>
        <taxon>Apiotrichum</taxon>
    </lineage>
</organism>